<dbReference type="Pfam" id="PF25561">
    <property type="entry name" value="QRICH1"/>
    <property type="match status" value="1"/>
</dbReference>
<dbReference type="InterPro" id="IPR052787">
    <property type="entry name" value="MAVS"/>
</dbReference>
<dbReference type="InterPro" id="IPR057926">
    <property type="entry name" value="QRICH1_dom"/>
</dbReference>
<organism evidence="2 3">
    <name type="scientific">Saccoglossus kowalevskii</name>
    <name type="common">Acorn worm</name>
    <dbReference type="NCBI Taxonomy" id="10224"/>
    <lineage>
        <taxon>Eukaryota</taxon>
        <taxon>Metazoa</taxon>
        <taxon>Hemichordata</taxon>
        <taxon>Enteropneusta</taxon>
        <taxon>Harrimaniidae</taxon>
        <taxon>Saccoglossus</taxon>
    </lineage>
</organism>
<dbReference type="PANTHER" id="PTHR21446">
    <property type="entry name" value="DUF3504 DOMAIN-CONTAINING PROTEIN"/>
    <property type="match status" value="1"/>
</dbReference>
<sequence length="207" mass="24603">MVEYSDISDSEYNDDIERFCSQYDEKEDFKLTKQQERQRFGLPVDNEQIAAIQNSRVPKNMRRCTNCGVSVLDEWGRARNERNEMNVFTFVPRLCSELGVRELSFWLCRFVVEARRQDGTEYPSNSLRVLCSAIQRYLRDECKRVDLCFMDTHAREFMEFHHTLDGVMKSIDRRGIGVIKRQAEPYTDDDENKLWDKVFSIVCYKFV</sequence>
<gene>
    <name evidence="3" type="primary">LOC102801824</name>
</gene>
<evidence type="ECO:0000259" key="1">
    <source>
        <dbReference type="Pfam" id="PF25561"/>
    </source>
</evidence>
<evidence type="ECO:0000313" key="2">
    <source>
        <dbReference type="Proteomes" id="UP000694865"/>
    </source>
</evidence>
<evidence type="ECO:0000313" key="3">
    <source>
        <dbReference type="RefSeq" id="XP_006816234.1"/>
    </source>
</evidence>
<protein>
    <submittedName>
        <fullName evidence="3">Uncharacterized protein LOC102801824</fullName>
    </submittedName>
</protein>
<name>A0ABM0M893_SACKO</name>
<reference evidence="3" key="1">
    <citation type="submission" date="2025-08" db="UniProtKB">
        <authorList>
            <consortium name="RefSeq"/>
        </authorList>
    </citation>
    <scope>IDENTIFICATION</scope>
    <source>
        <tissue evidence="3">Testes</tissue>
    </source>
</reference>
<keyword evidence="2" id="KW-1185">Reference proteome</keyword>
<dbReference type="RefSeq" id="XP_006816234.1">
    <property type="nucleotide sequence ID" value="XM_006816171.1"/>
</dbReference>
<proteinExistence type="predicted"/>
<dbReference type="GeneID" id="102801824"/>
<dbReference type="Proteomes" id="UP000694865">
    <property type="component" value="Unplaced"/>
</dbReference>
<accession>A0ABM0M893</accession>
<dbReference type="PANTHER" id="PTHR21446:SF13">
    <property type="entry name" value="DUF3504 DOMAIN-CONTAINING PROTEIN"/>
    <property type="match status" value="1"/>
</dbReference>
<feature type="domain" description="QRICH1-like" evidence="1">
    <location>
        <begin position="98"/>
        <end position="169"/>
    </location>
</feature>